<reference evidence="11" key="1">
    <citation type="submission" date="2017-02" db="EMBL/GenBank/DDBJ databases">
        <authorList>
            <person name="Varghese N."/>
            <person name="Submissions S."/>
        </authorList>
    </citation>
    <scope>NUCLEOTIDE SEQUENCE [LARGE SCALE GENOMIC DNA]</scope>
    <source>
        <strain evidence="11">ATCC 25662</strain>
    </source>
</reference>
<accession>A0A1T4LXY8</accession>
<dbReference type="GO" id="GO:0055085">
    <property type="term" value="P:transmembrane transport"/>
    <property type="evidence" value="ECO:0007669"/>
    <property type="project" value="InterPro"/>
</dbReference>
<proteinExistence type="inferred from homology"/>
<comment type="subcellular location">
    <subcellularLocation>
        <location evidence="1 8">Cell membrane</location>
        <topology evidence="1 8">Multi-pass membrane protein</topology>
    </subcellularLocation>
</comment>
<dbReference type="SUPFAM" id="SSF161098">
    <property type="entry name" value="MetI-like"/>
    <property type="match status" value="1"/>
</dbReference>
<keyword evidence="5 8" id="KW-0812">Transmembrane</keyword>
<feature type="domain" description="ABC transmembrane type-1" evidence="9">
    <location>
        <begin position="61"/>
        <end position="249"/>
    </location>
</feature>
<feature type="transmembrane region" description="Helical" evidence="8">
    <location>
        <begin position="7"/>
        <end position="31"/>
    </location>
</feature>
<feature type="transmembrane region" description="Helical" evidence="8">
    <location>
        <begin position="129"/>
        <end position="148"/>
    </location>
</feature>
<comment type="similarity">
    <text evidence="2">Belongs to the binding-protein-dependent transport system permease family. CysTW subfamily.</text>
</comment>
<keyword evidence="11" id="KW-1185">Reference proteome</keyword>
<dbReference type="InterPro" id="IPR035906">
    <property type="entry name" value="MetI-like_sf"/>
</dbReference>
<dbReference type="CDD" id="cd06261">
    <property type="entry name" value="TM_PBP2"/>
    <property type="match status" value="1"/>
</dbReference>
<keyword evidence="6 8" id="KW-1133">Transmembrane helix</keyword>
<evidence type="ECO:0000313" key="11">
    <source>
        <dbReference type="Proteomes" id="UP000243297"/>
    </source>
</evidence>
<evidence type="ECO:0000256" key="3">
    <source>
        <dbReference type="ARBA" id="ARBA00022448"/>
    </source>
</evidence>
<evidence type="ECO:0000256" key="2">
    <source>
        <dbReference type="ARBA" id="ARBA00007069"/>
    </source>
</evidence>
<dbReference type="GO" id="GO:0005886">
    <property type="term" value="C:plasma membrane"/>
    <property type="evidence" value="ECO:0007669"/>
    <property type="project" value="UniProtKB-SubCell"/>
</dbReference>
<evidence type="ECO:0000256" key="1">
    <source>
        <dbReference type="ARBA" id="ARBA00004651"/>
    </source>
</evidence>
<keyword evidence="3 8" id="KW-0813">Transport</keyword>
<gene>
    <name evidence="10" type="ORF">SAMN02745191_1096</name>
</gene>
<dbReference type="PANTHER" id="PTHR42929:SF1">
    <property type="entry name" value="INNER MEMBRANE ABC TRANSPORTER PERMEASE PROTEIN YDCU-RELATED"/>
    <property type="match status" value="1"/>
</dbReference>
<evidence type="ECO:0000256" key="5">
    <source>
        <dbReference type="ARBA" id="ARBA00022692"/>
    </source>
</evidence>
<feature type="transmembrane region" description="Helical" evidence="8">
    <location>
        <begin position="230"/>
        <end position="248"/>
    </location>
</feature>
<feature type="transmembrane region" description="Helical" evidence="8">
    <location>
        <begin position="176"/>
        <end position="202"/>
    </location>
</feature>
<feature type="transmembrane region" description="Helical" evidence="8">
    <location>
        <begin position="67"/>
        <end position="86"/>
    </location>
</feature>
<dbReference type="AlphaFoldDB" id="A0A1T4LXY8"/>
<dbReference type="STRING" id="118967.SAMN02745191_1096"/>
<dbReference type="OrthoDB" id="9807047at2"/>
<protein>
    <submittedName>
        <fullName evidence="10">Spermidine/putrescine transport system permease protein</fullName>
    </submittedName>
</protein>
<evidence type="ECO:0000256" key="6">
    <source>
        <dbReference type="ARBA" id="ARBA00022989"/>
    </source>
</evidence>
<evidence type="ECO:0000256" key="8">
    <source>
        <dbReference type="RuleBase" id="RU363032"/>
    </source>
</evidence>
<organism evidence="10 11">
    <name type="scientific">Anaerorhabdus furcosa</name>
    <dbReference type="NCBI Taxonomy" id="118967"/>
    <lineage>
        <taxon>Bacteria</taxon>
        <taxon>Bacillati</taxon>
        <taxon>Bacillota</taxon>
        <taxon>Erysipelotrichia</taxon>
        <taxon>Erysipelotrichales</taxon>
        <taxon>Erysipelotrichaceae</taxon>
        <taxon>Anaerorhabdus</taxon>
    </lineage>
</organism>
<evidence type="ECO:0000259" key="9">
    <source>
        <dbReference type="PROSITE" id="PS50928"/>
    </source>
</evidence>
<dbReference type="Pfam" id="PF00528">
    <property type="entry name" value="BPD_transp_1"/>
    <property type="match status" value="1"/>
</dbReference>
<dbReference type="PROSITE" id="PS50928">
    <property type="entry name" value="ABC_TM1"/>
    <property type="match status" value="1"/>
</dbReference>
<dbReference type="Proteomes" id="UP000243297">
    <property type="component" value="Unassembled WGS sequence"/>
</dbReference>
<feature type="transmembrane region" description="Helical" evidence="8">
    <location>
        <begin position="98"/>
        <end position="117"/>
    </location>
</feature>
<keyword evidence="4" id="KW-1003">Cell membrane</keyword>
<dbReference type="Gene3D" id="1.10.3720.10">
    <property type="entry name" value="MetI-like"/>
    <property type="match status" value="1"/>
</dbReference>
<dbReference type="PANTHER" id="PTHR42929">
    <property type="entry name" value="INNER MEMBRANE ABC TRANSPORTER PERMEASE PROTEIN YDCU-RELATED-RELATED"/>
    <property type="match status" value="1"/>
</dbReference>
<dbReference type="RefSeq" id="WP_078711518.1">
    <property type="nucleotide sequence ID" value="NZ_FUWY01000002.1"/>
</dbReference>
<evidence type="ECO:0000313" key="10">
    <source>
        <dbReference type="EMBL" id="SJZ59609.1"/>
    </source>
</evidence>
<dbReference type="InterPro" id="IPR000515">
    <property type="entry name" value="MetI-like"/>
</dbReference>
<dbReference type="EMBL" id="FUWY01000002">
    <property type="protein sequence ID" value="SJZ59609.1"/>
    <property type="molecule type" value="Genomic_DNA"/>
</dbReference>
<evidence type="ECO:0000256" key="7">
    <source>
        <dbReference type="ARBA" id="ARBA00023136"/>
    </source>
</evidence>
<name>A0A1T4LXY8_9FIRM</name>
<keyword evidence="7 8" id="KW-0472">Membrane</keyword>
<evidence type="ECO:0000256" key="4">
    <source>
        <dbReference type="ARBA" id="ARBA00022475"/>
    </source>
</evidence>
<sequence>MKSFSRLVYPYVVWAAIFIVVPMLLIVLYAFTKEGNGVLTLQFTFDNFARFFSDSIFPNVLWRSLKLAIITTVICILIGYPAAYFMSKLHVNKRTMMVLLITLPMWINMLVRTYAWRGILLDVPVSGEIKVYIGMVYNFLPFMILQIYTSLLKMDPSLIAAANDLGANKFETFRRVVLPLSIPGVISGITLVFLPAVSSFFIPKLLGGGDFVLVGNLIENYFVSTGDWNFGSAISLIMAMIILISMFVTKKLDYESAEVGD</sequence>